<dbReference type="InterPro" id="IPR000182">
    <property type="entry name" value="GNAT_dom"/>
</dbReference>
<evidence type="ECO:0000259" key="8">
    <source>
        <dbReference type="PROSITE" id="PS50016"/>
    </source>
</evidence>
<evidence type="ECO:0000256" key="4">
    <source>
        <dbReference type="ARBA" id="ARBA00022833"/>
    </source>
</evidence>
<keyword evidence="3 6" id="KW-0863">Zinc-finger</keyword>
<dbReference type="CDD" id="cd15532">
    <property type="entry name" value="PHD2_CHD_II"/>
    <property type="match status" value="1"/>
</dbReference>
<dbReference type="PANTHER" id="PTHR46309:SF5">
    <property type="entry name" value="GNAT FAMILY ACETYLTRANSFERASE"/>
    <property type="match status" value="1"/>
</dbReference>
<dbReference type="InterPro" id="IPR011011">
    <property type="entry name" value="Znf_FYVE_PHD"/>
</dbReference>
<evidence type="ECO:0000256" key="7">
    <source>
        <dbReference type="SAM" id="MobiDB-lite"/>
    </source>
</evidence>
<organism evidence="10">
    <name type="scientific">Fagus sylvatica</name>
    <name type="common">Beechnut</name>
    <dbReference type="NCBI Taxonomy" id="28930"/>
    <lineage>
        <taxon>Eukaryota</taxon>
        <taxon>Viridiplantae</taxon>
        <taxon>Streptophyta</taxon>
        <taxon>Embryophyta</taxon>
        <taxon>Tracheophyta</taxon>
        <taxon>Spermatophyta</taxon>
        <taxon>Magnoliopsida</taxon>
        <taxon>eudicotyledons</taxon>
        <taxon>Gunneridae</taxon>
        <taxon>Pentapetalae</taxon>
        <taxon>rosids</taxon>
        <taxon>fabids</taxon>
        <taxon>Fagales</taxon>
        <taxon>Fagaceae</taxon>
        <taxon>Fagus</taxon>
    </lineage>
</organism>
<keyword evidence="4" id="KW-0862">Zinc</keyword>
<dbReference type="PROSITE" id="PS51186">
    <property type="entry name" value="GNAT"/>
    <property type="match status" value="1"/>
</dbReference>
<dbReference type="Pfam" id="PF16135">
    <property type="entry name" value="TDBD"/>
    <property type="match status" value="1"/>
</dbReference>
<feature type="domain" description="N-acetyltransferase" evidence="9">
    <location>
        <begin position="361"/>
        <end position="534"/>
    </location>
</feature>
<dbReference type="SUPFAM" id="SSF57903">
    <property type="entry name" value="FYVE/PHD zinc finger"/>
    <property type="match status" value="1"/>
</dbReference>
<evidence type="ECO:0000313" key="10">
    <source>
        <dbReference type="EMBL" id="SPC94015.1"/>
    </source>
</evidence>
<sequence length="612" mass="69651">MAYELRDRKQKKIYVSSSSSDSDSDSCHSDPDYSRIRPRRQAQQNITTTCNQKPSTDVEMVEAGTASSIVRGRRGRPPRKRVDGGEKQSGQLGGSSRRRRRAPYSLVKRARHANKAGQTQIKRTILSWLMDLKLIEEKAEVWYLDETRGKIMLRGMITRAGIICQCCKMEIRVWEFEVHAASNLKRPYANIFVVKRQVSLLQCQVEALARTRESRHCGFNRIEPKENAVDKYDDACMICADGGELICCDKCPSTFHIDCLGMESIPQDDWHCPYCVCKHCGLPGYPHDEIFPCSQCQKKYHWSCHIEEDLDLNSPVTPIISPPTKSFCGQSCKEIFEHLERTLGVRNELGGGFSWSLIRQTDLRSARPTSNFHQIVESNCKIAVVWGMMNECFDATIDRHTGVNVIESVIYNRGSNLTRINFQGFYTAILEKDDEIISAASLRIHGKKVAEMPFVTTHENYRNKGMWPKLLLAIESALSFLKVESLVIPSIDNLVTMWTEKCGFSKIRDSQMKELIFFNTLMFTKAVRLQKPLVKNAMQIGAIRNNNNQNGVDAKQNQPNHMEQTKMEVGGVQNNDNKMQNGTNMGRNLKKLPLFDLNLEPPEDGENQVPKE</sequence>
<dbReference type="GO" id="GO:0006357">
    <property type="term" value="P:regulation of transcription by RNA polymerase II"/>
    <property type="evidence" value="ECO:0007669"/>
    <property type="project" value="TreeGrafter"/>
</dbReference>
<evidence type="ECO:0000259" key="9">
    <source>
        <dbReference type="PROSITE" id="PS51186"/>
    </source>
</evidence>
<dbReference type="InterPro" id="IPR056511">
    <property type="entry name" value="IDM1_C"/>
</dbReference>
<dbReference type="PANTHER" id="PTHR46309">
    <property type="entry name" value="PHD FINGER PROTEIN 12"/>
    <property type="match status" value="1"/>
</dbReference>
<dbReference type="SUPFAM" id="SSF55729">
    <property type="entry name" value="Acyl-CoA N-acyltransferases (Nat)"/>
    <property type="match status" value="1"/>
</dbReference>
<dbReference type="Gene3D" id="3.30.40.10">
    <property type="entry name" value="Zinc/RING finger domain, C3HC4 (zinc finger)"/>
    <property type="match status" value="1"/>
</dbReference>
<dbReference type="InterPro" id="IPR013083">
    <property type="entry name" value="Znf_RING/FYVE/PHD"/>
</dbReference>
<feature type="compositionally biased region" description="Polar residues" evidence="7">
    <location>
        <begin position="41"/>
        <end position="55"/>
    </location>
</feature>
<dbReference type="CDD" id="cd15489">
    <property type="entry name" value="PHD_SF"/>
    <property type="match status" value="1"/>
</dbReference>
<dbReference type="EMBL" id="OIVN01001446">
    <property type="protein sequence ID" value="SPC94015.1"/>
    <property type="molecule type" value="Genomic_DNA"/>
</dbReference>
<evidence type="ECO:0000256" key="5">
    <source>
        <dbReference type="ARBA" id="ARBA00023242"/>
    </source>
</evidence>
<dbReference type="GO" id="GO:0003714">
    <property type="term" value="F:transcription corepressor activity"/>
    <property type="evidence" value="ECO:0007669"/>
    <property type="project" value="InterPro"/>
</dbReference>
<dbReference type="GO" id="GO:0005634">
    <property type="term" value="C:nucleus"/>
    <property type="evidence" value="ECO:0007669"/>
    <property type="project" value="UniProtKB-SubCell"/>
</dbReference>
<dbReference type="InterPro" id="IPR042163">
    <property type="entry name" value="PHF12"/>
</dbReference>
<dbReference type="InterPro" id="IPR032308">
    <property type="entry name" value="TDBD"/>
</dbReference>
<dbReference type="InterPro" id="IPR001965">
    <property type="entry name" value="Znf_PHD"/>
</dbReference>
<comment type="subcellular location">
    <subcellularLocation>
        <location evidence="1">Nucleus</location>
    </subcellularLocation>
</comment>
<feature type="domain" description="PHD-type" evidence="8">
    <location>
        <begin position="233"/>
        <end position="278"/>
    </location>
</feature>
<dbReference type="GO" id="GO:0016747">
    <property type="term" value="F:acyltransferase activity, transferring groups other than amino-acyl groups"/>
    <property type="evidence" value="ECO:0007669"/>
    <property type="project" value="InterPro"/>
</dbReference>
<keyword evidence="2" id="KW-0479">Metal-binding</keyword>
<dbReference type="SMART" id="SM00249">
    <property type="entry name" value="PHD"/>
    <property type="match status" value="2"/>
</dbReference>
<evidence type="ECO:0000256" key="2">
    <source>
        <dbReference type="ARBA" id="ARBA00022723"/>
    </source>
</evidence>
<feature type="region of interest" description="Disordered" evidence="7">
    <location>
        <begin position="1"/>
        <end position="103"/>
    </location>
</feature>
<keyword evidence="5" id="KW-0539">Nucleus</keyword>
<protein>
    <recommendedName>
        <fullName evidence="11">PHD-type domain-containing protein</fullName>
    </recommendedName>
</protein>
<evidence type="ECO:0000256" key="3">
    <source>
        <dbReference type="ARBA" id="ARBA00022771"/>
    </source>
</evidence>
<dbReference type="InterPro" id="IPR019787">
    <property type="entry name" value="Znf_PHD-finger"/>
</dbReference>
<evidence type="ECO:0008006" key="11">
    <source>
        <dbReference type="Google" id="ProtNLM"/>
    </source>
</evidence>
<name>A0A2N9G3K8_FAGSY</name>
<dbReference type="AlphaFoldDB" id="A0A2N9G3K8"/>
<feature type="compositionally biased region" description="Basic and acidic residues" evidence="7">
    <location>
        <begin position="25"/>
        <end position="35"/>
    </location>
</feature>
<evidence type="ECO:0000256" key="6">
    <source>
        <dbReference type="PROSITE-ProRule" id="PRU00146"/>
    </source>
</evidence>
<accession>A0A2N9G3K8</accession>
<proteinExistence type="predicted"/>
<gene>
    <name evidence="10" type="ORF">FSB_LOCUS21897</name>
</gene>
<dbReference type="Pfam" id="PF23209">
    <property type="entry name" value="IDM1_C"/>
    <property type="match status" value="1"/>
</dbReference>
<evidence type="ECO:0000256" key="1">
    <source>
        <dbReference type="ARBA" id="ARBA00004123"/>
    </source>
</evidence>
<dbReference type="Pfam" id="PF00628">
    <property type="entry name" value="PHD"/>
    <property type="match status" value="1"/>
</dbReference>
<dbReference type="InterPro" id="IPR016181">
    <property type="entry name" value="Acyl_CoA_acyltransferase"/>
</dbReference>
<dbReference type="Gene3D" id="3.40.630.30">
    <property type="match status" value="1"/>
</dbReference>
<dbReference type="PROSITE" id="PS50016">
    <property type="entry name" value="ZF_PHD_2"/>
    <property type="match status" value="1"/>
</dbReference>
<dbReference type="GO" id="GO:0008270">
    <property type="term" value="F:zinc ion binding"/>
    <property type="evidence" value="ECO:0007669"/>
    <property type="project" value="UniProtKB-KW"/>
</dbReference>
<reference evidence="10" key="1">
    <citation type="submission" date="2018-02" db="EMBL/GenBank/DDBJ databases">
        <authorList>
            <person name="Cohen D.B."/>
            <person name="Kent A.D."/>
        </authorList>
    </citation>
    <scope>NUCLEOTIDE SEQUENCE</scope>
</reference>